<feature type="compositionally biased region" description="Polar residues" evidence="1">
    <location>
        <begin position="1144"/>
        <end position="1155"/>
    </location>
</feature>
<name>A0A9E7GD79_9LILI</name>
<feature type="compositionally biased region" description="Polar residues" evidence="1">
    <location>
        <begin position="1000"/>
        <end position="1009"/>
    </location>
</feature>
<gene>
    <name evidence="2" type="ORF">MUK42_21762</name>
</gene>
<feature type="region of interest" description="Disordered" evidence="1">
    <location>
        <begin position="988"/>
        <end position="1009"/>
    </location>
</feature>
<accession>A0A9E7GD79</accession>
<feature type="region of interest" description="Disordered" evidence="1">
    <location>
        <begin position="1133"/>
        <end position="1157"/>
    </location>
</feature>
<feature type="compositionally biased region" description="Polar residues" evidence="1">
    <location>
        <begin position="611"/>
        <end position="624"/>
    </location>
</feature>
<dbReference type="PANTHER" id="PTHR31267:SF2">
    <property type="entry name" value="EXPRESSED PROTEIN"/>
    <property type="match status" value="1"/>
</dbReference>
<dbReference type="Proteomes" id="UP001055439">
    <property type="component" value="Chromosome 6"/>
</dbReference>
<feature type="region of interest" description="Disordered" evidence="1">
    <location>
        <begin position="929"/>
        <end position="958"/>
    </location>
</feature>
<proteinExistence type="predicted"/>
<evidence type="ECO:0000313" key="2">
    <source>
        <dbReference type="EMBL" id="URE09063.1"/>
    </source>
</evidence>
<dbReference type="EMBL" id="CP097508">
    <property type="protein sequence ID" value="URE09064.1"/>
    <property type="molecule type" value="Genomic_DNA"/>
</dbReference>
<dbReference type="EMBL" id="CP097508">
    <property type="protein sequence ID" value="URE09063.1"/>
    <property type="molecule type" value="Genomic_DNA"/>
</dbReference>
<protein>
    <submittedName>
        <fullName evidence="2">Uncharacterized protein</fullName>
    </submittedName>
</protein>
<sequence length="1694" mass="186820">MQLWQQQLMYKQSQELHRQQQLQQLDHGPRQSSALSQLSGVANPATGNQLSTPLHEMPINDTYNYMWPNNFVGGISNLPSNTQMFIAGNRNLMHSSSSAAMQNFANDVITSNDQSRAMQSMGFVPQEINQSFHGMPVSGTSSVNQYSRFLGMSNNCHDLMTKANANEEEKASYPYSTAQSYQQSAAQSCLQDKTLPVQNYPGKHIFGNSLLQNLGNDVNDVTSGNFQQTNNIQYSDQFDEFHGRQELGDSSGNLQEKPVSEVGSSSGVASLDPIEQKILFGSDNDNWGFSFGGSLIFGMGEDMHGHTLENDHYGSFPSIHSGSWSALMQEAVQASSSDKGLREEWSGLCSQKTEQVMAKPSIPINVNGKQPTAWDDGNLQSVTSVTSRSFPLFNDTNATPNSSTSPRNQNFSEFAHEESDMILTEAPQVSFKLSTQGANNKEYCQNQDQTKLVEDGLLPPRPSSSGLWVGKTIEQHEEIQFKSKDIGGCWGDQQNLPLSDAPSGWNSSYPTASRSNKTLNYQENHSNLWKIGDNRVYLNSGLQSVKSDISSPKIAEYSLAHNFGSVRNPNALKLNQNKHQQVTNEQKSVFGRHFAPNTCMSSEGDKDIEENQNQPGRSPQGWATSLNATVERLCNTHENEKEQGRVDSGKGYIEDAAKEKSLLTSDDQYPFVSGSQESSIQYGQHTVGSRMLQNSLGKMRRNAEPSFPPNHLLSLQNRSSSNSEQSFAETSQFSGHIVCNDHMDGSKRIAVETGNLLSRNTIPVYASSSSFNGSTIQYSQIETIDQASNNVLELLHKVDQSRNGNSVNSSDIPAQAVADFSVTHAHFDGSSNIKEIGLQLTPPSVPMSHKSFNDINSARLDNKAGYQNQGWSNFTSSAQSVLALDDRSKIDKWDKMSSLPGQKLNEHPEANQHFNYSTSADFPLTGNQWQEQQQLQQQYSSSAKDHLEHQQQQWQQQHISNTTSREILDQSVKFSFGNQVNAREFVKSASHTEQLHDSNDGSASGKSVQTSFPSLVGTVPNPGTVSAAENHVPVGSRICSVNTDKTKPAFAGFSQITNSGEQLHVVEMKSGSQSSLSGLSQQDCFSKMFHNVWTSISAQQRQAGISPLLTPNVHQFIINHERDTSLLGLPKAGDQVDKEESTPEVDSTSVNSQKGEVNPAQGKFLNLIQTEKVDVIPKSENASHSVEELLKPPLDVVPNVSISSLLCLQQEQDPALSSQVLHAPPASIVSSSGDLDISGCVLKPSDIQQKYSLLRQIQSMKASDSDLNKMTGNVLRGTVFSSKTSQVNFNMDQGFDHRKNAVYRFSSDGKVGAASQILVPSDSKMLCSDSSDIKEKNPCTSIAGRPDLHTHTHPLSTNSTANVLGGSERTWISPHIAPFWFEHYGTYKNGRMVALSDAQRSGKAAIQQPFIQKFPARMDDSDVVEQKLDSSHGGSYGQGASAIKTDPNRSSPFLLAQNVVDHDIILRSKKRKNEITDMPWHNIKTVCSERSQSIRMTELDWTMSANRLMEKMDDEAETMEDDLLMPQSRRRLMLTAQLMHQLIPAVPAMLFQGEATSAYASVTYSVAKAALSDACSLVSFSESDSHVLLGNENMIFGELRTSQKVEDNTFSKFAENFIGKSKKLKTDFIRLEKGSTLLDLQLECQELERFSILNRLGKFHGRTHANGVVFFPKRYITPHPMSENLPEGVLCLSL</sequence>
<dbReference type="PANTHER" id="PTHR31267">
    <property type="entry name" value="DENTIN SIALOPHOSPHOPROTEIN-LIKE PROTEIN"/>
    <property type="match status" value="1"/>
</dbReference>
<reference evidence="2" key="1">
    <citation type="submission" date="2022-05" db="EMBL/GenBank/DDBJ databases">
        <title>The Musa troglodytarum L. genome provides insights into the mechanism of non-climacteric behaviour and enrichment of carotenoids.</title>
        <authorList>
            <person name="Wang J."/>
        </authorList>
    </citation>
    <scope>NUCLEOTIDE SEQUENCE</scope>
    <source>
        <tissue evidence="2">Leaf</tissue>
    </source>
</reference>
<feature type="region of interest" description="Disordered" evidence="1">
    <location>
        <begin position="243"/>
        <end position="267"/>
    </location>
</feature>
<dbReference type="OrthoDB" id="1926238at2759"/>
<dbReference type="EMBL" id="CP097508">
    <property type="protein sequence ID" value="URE09062.1"/>
    <property type="molecule type" value="Genomic_DNA"/>
</dbReference>
<organism evidence="2 3">
    <name type="scientific">Musa troglodytarum</name>
    <name type="common">fe'i banana</name>
    <dbReference type="NCBI Taxonomy" id="320322"/>
    <lineage>
        <taxon>Eukaryota</taxon>
        <taxon>Viridiplantae</taxon>
        <taxon>Streptophyta</taxon>
        <taxon>Embryophyta</taxon>
        <taxon>Tracheophyta</taxon>
        <taxon>Spermatophyta</taxon>
        <taxon>Magnoliopsida</taxon>
        <taxon>Liliopsida</taxon>
        <taxon>Zingiberales</taxon>
        <taxon>Musaceae</taxon>
        <taxon>Musa</taxon>
    </lineage>
</organism>
<feature type="compositionally biased region" description="Low complexity" evidence="1">
    <location>
        <begin position="929"/>
        <end position="938"/>
    </location>
</feature>
<keyword evidence="3" id="KW-1185">Reference proteome</keyword>
<evidence type="ECO:0000256" key="1">
    <source>
        <dbReference type="SAM" id="MobiDB-lite"/>
    </source>
</evidence>
<evidence type="ECO:0000313" key="3">
    <source>
        <dbReference type="Proteomes" id="UP001055439"/>
    </source>
</evidence>
<dbReference type="EMBL" id="CP097508">
    <property type="protein sequence ID" value="URE09065.1"/>
    <property type="molecule type" value="Genomic_DNA"/>
</dbReference>
<feature type="region of interest" description="Disordered" evidence="1">
    <location>
        <begin position="596"/>
        <end position="624"/>
    </location>
</feature>